<gene>
    <name evidence="1" type="ORF">CAEBREN_09863</name>
</gene>
<keyword evidence="2" id="KW-1185">Reference proteome</keyword>
<dbReference type="Proteomes" id="UP000008068">
    <property type="component" value="Unassembled WGS sequence"/>
</dbReference>
<dbReference type="InParanoid" id="G0NCS8"/>
<accession>G0NCS8</accession>
<name>G0NCS8_CAEBE</name>
<protein>
    <recommendedName>
        <fullName evidence="3">F-box associated domain-containing protein</fullName>
    </recommendedName>
</protein>
<dbReference type="EMBL" id="GL379863">
    <property type="protein sequence ID" value="EGT57615.1"/>
    <property type="molecule type" value="Genomic_DNA"/>
</dbReference>
<dbReference type="AlphaFoldDB" id="G0NCS8"/>
<dbReference type="HOGENOM" id="CLU_061036_0_0_1"/>
<evidence type="ECO:0000313" key="2">
    <source>
        <dbReference type="Proteomes" id="UP000008068"/>
    </source>
</evidence>
<evidence type="ECO:0008006" key="3">
    <source>
        <dbReference type="Google" id="ProtNLM"/>
    </source>
</evidence>
<sequence>MRKRKRVLNFCATRYSKQYQIPLDSSGNMCDGVLRFARDLFPKIVFCFDFGASSPSDFQRMMNLTKILNVPVETVHINHGKINDSFMREILTECLDVKILTVIGSSPDFQYDFQTNAPFRFDYFRLSNAAWVTKDHLVNLFMGCKKVYLTAPWRVNLDYNDQELTEICEKWLEAPEAEYLEIKSSQSFAEGIGKLPGAVPLREVTTDSPSRMEFGPGEGYMMKKMDGTLAIIYHDGKDIVFRTDFESAVTF</sequence>
<proteinExistence type="predicted"/>
<reference evidence="2" key="1">
    <citation type="submission" date="2011-07" db="EMBL/GenBank/DDBJ databases">
        <authorList>
            <consortium name="Caenorhabditis brenneri Sequencing and Analysis Consortium"/>
            <person name="Wilson R.K."/>
        </authorList>
    </citation>
    <scope>NUCLEOTIDE SEQUENCE [LARGE SCALE GENOMIC DNA]</scope>
    <source>
        <strain evidence="2">PB2801</strain>
    </source>
</reference>
<evidence type="ECO:0000313" key="1">
    <source>
        <dbReference type="EMBL" id="EGT57615.1"/>
    </source>
</evidence>
<organism evidence="2">
    <name type="scientific">Caenorhabditis brenneri</name>
    <name type="common">Nematode worm</name>
    <dbReference type="NCBI Taxonomy" id="135651"/>
    <lineage>
        <taxon>Eukaryota</taxon>
        <taxon>Metazoa</taxon>
        <taxon>Ecdysozoa</taxon>
        <taxon>Nematoda</taxon>
        <taxon>Chromadorea</taxon>
        <taxon>Rhabditida</taxon>
        <taxon>Rhabditina</taxon>
        <taxon>Rhabditomorpha</taxon>
        <taxon>Rhabditoidea</taxon>
        <taxon>Rhabditidae</taxon>
        <taxon>Peloderinae</taxon>
        <taxon>Caenorhabditis</taxon>
    </lineage>
</organism>